<evidence type="ECO:0000256" key="1">
    <source>
        <dbReference type="ARBA" id="ARBA00022553"/>
    </source>
</evidence>
<dbReference type="Gene3D" id="3.40.50.2300">
    <property type="match status" value="1"/>
</dbReference>
<evidence type="ECO:0000313" key="5">
    <source>
        <dbReference type="EMBL" id="AGK59431.1"/>
    </source>
</evidence>
<evidence type="ECO:0000313" key="6">
    <source>
        <dbReference type="Proteomes" id="UP000005952"/>
    </source>
</evidence>
<dbReference type="PRINTS" id="PR00038">
    <property type="entry name" value="HTHLUXR"/>
</dbReference>
<dbReference type="PANTHER" id="PTHR45566:SF1">
    <property type="entry name" value="HTH-TYPE TRANSCRIPTIONAL REGULATOR YHJB-RELATED"/>
    <property type="match status" value="1"/>
</dbReference>
<dbReference type="CDD" id="cd17535">
    <property type="entry name" value="REC_NarL-like"/>
    <property type="match status" value="1"/>
</dbReference>
<keyword evidence="1 2" id="KW-0597">Phosphoprotein</keyword>
<dbReference type="RefSeq" id="WP_015599446.1">
    <property type="nucleotide sequence ID" value="NC_021172.1"/>
</dbReference>
<dbReference type="HOGENOM" id="CLU_000445_90_8_5"/>
<dbReference type="GO" id="GO:0006355">
    <property type="term" value="P:regulation of DNA-templated transcription"/>
    <property type="evidence" value="ECO:0007669"/>
    <property type="project" value="InterPro"/>
</dbReference>
<sequence>MAVPARILIVDDHPLFVEALQRAIVSAFPGTETREAVSIEAAKKVLDSKMPFDVVLLDLALPGTRGFEGLLELRKLHPSLPIVVVSALEDPRIVQDVMRYGAAGFISKSADRSEIASALKDVMDGSLTLPKGYKPPEAPTDSEARGDLVHRLKMLTPKQLSVLRMLRQGLLNKQIAHELQIEETTVKAHVSEILRKLNVSSRTQAVIEAQKIDFESVLGETDDKA</sequence>
<evidence type="ECO:0000259" key="3">
    <source>
        <dbReference type="PROSITE" id="PS50043"/>
    </source>
</evidence>
<dbReference type="GO" id="GO:0000160">
    <property type="term" value="P:phosphorelay signal transduction system"/>
    <property type="evidence" value="ECO:0007669"/>
    <property type="project" value="InterPro"/>
</dbReference>
<dbReference type="AlphaFoldDB" id="N0BG54"/>
<dbReference type="PROSITE" id="PS50043">
    <property type="entry name" value="HTH_LUXR_2"/>
    <property type="match status" value="1"/>
</dbReference>
<keyword evidence="6" id="KW-1185">Reference proteome</keyword>
<feature type="modified residue" description="4-aspartylphosphate" evidence="2">
    <location>
        <position position="58"/>
    </location>
</feature>
<dbReference type="STRING" id="670307.HYPDE_38808"/>
<evidence type="ECO:0000259" key="4">
    <source>
        <dbReference type="PROSITE" id="PS50110"/>
    </source>
</evidence>
<dbReference type="InterPro" id="IPR011006">
    <property type="entry name" value="CheY-like_superfamily"/>
</dbReference>
<dbReference type="InterPro" id="IPR000792">
    <property type="entry name" value="Tscrpt_reg_LuxR_C"/>
</dbReference>
<name>N0BG54_9HYPH</name>
<dbReference type="EMBL" id="CP005587">
    <property type="protein sequence ID" value="AGK59431.1"/>
    <property type="molecule type" value="Genomic_DNA"/>
</dbReference>
<evidence type="ECO:0000256" key="2">
    <source>
        <dbReference type="PROSITE-ProRule" id="PRU00169"/>
    </source>
</evidence>
<proteinExistence type="predicted"/>
<dbReference type="InterPro" id="IPR001789">
    <property type="entry name" value="Sig_transdc_resp-reg_receiver"/>
</dbReference>
<dbReference type="PROSITE" id="PS50110">
    <property type="entry name" value="RESPONSE_REGULATORY"/>
    <property type="match status" value="1"/>
</dbReference>
<dbReference type="KEGG" id="hdt:HYPDE_38808"/>
<dbReference type="Pfam" id="PF00196">
    <property type="entry name" value="GerE"/>
    <property type="match status" value="1"/>
</dbReference>
<dbReference type="SMART" id="SM00421">
    <property type="entry name" value="HTH_LUXR"/>
    <property type="match status" value="1"/>
</dbReference>
<dbReference type="InterPro" id="IPR051015">
    <property type="entry name" value="EvgA-like"/>
</dbReference>
<dbReference type="Pfam" id="PF00072">
    <property type="entry name" value="Response_reg"/>
    <property type="match status" value="1"/>
</dbReference>
<dbReference type="SMART" id="SM00448">
    <property type="entry name" value="REC"/>
    <property type="match status" value="1"/>
</dbReference>
<dbReference type="Proteomes" id="UP000005952">
    <property type="component" value="Chromosome"/>
</dbReference>
<reference evidence="5 6" key="1">
    <citation type="journal article" date="2013" name="Genome Announc.">
        <title>Genome sequences for three denitrifying bacterial strains isolated from a uranium- and nitrate-contaminated subsurface environment.</title>
        <authorList>
            <person name="Venkatramanan R."/>
            <person name="Prakash O."/>
            <person name="Woyke T."/>
            <person name="Chain P."/>
            <person name="Goodwin L.A."/>
            <person name="Watson D."/>
            <person name="Brooks S."/>
            <person name="Kostka J.E."/>
            <person name="Green S.J."/>
        </authorList>
    </citation>
    <scope>NUCLEOTIDE SEQUENCE [LARGE SCALE GENOMIC DNA]</scope>
    <source>
        <strain evidence="5 6">1NES1</strain>
    </source>
</reference>
<feature type="domain" description="Response regulatory" evidence="4">
    <location>
        <begin position="6"/>
        <end position="123"/>
    </location>
</feature>
<dbReference type="CDD" id="cd06170">
    <property type="entry name" value="LuxR_C_like"/>
    <property type="match status" value="1"/>
</dbReference>
<dbReference type="InterPro" id="IPR036388">
    <property type="entry name" value="WH-like_DNA-bd_sf"/>
</dbReference>
<feature type="domain" description="HTH luxR-type" evidence="3">
    <location>
        <begin position="148"/>
        <end position="213"/>
    </location>
</feature>
<organism evidence="5 6">
    <name type="scientific">Hyphomicrobium denitrificans 1NES1</name>
    <dbReference type="NCBI Taxonomy" id="670307"/>
    <lineage>
        <taxon>Bacteria</taxon>
        <taxon>Pseudomonadati</taxon>
        <taxon>Pseudomonadota</taxon>
        <taxon>Alphaproteobacteria</taxon>
        <taxon>Hyphomicrobiales</taxon>
        <taxon>Hyphomicrobiaceae</taxon>
        <taxon>Hyphomicrobium</taxon>
    </lineage>
</organism>
<gene>
    <name evidence="5" type="ORF">HYPDE_38808</name>
</gene>
<dbReference type="OrthoDB" id="9814495at2"/>
<dbReference type="SUPFAM" id="SSF52172">
    <property type="entry name" value="CheY-like"/>
    <property type="match status" value="1"/>
</dbReference>
<dbReference type="InterPro" id="IPR058245">
    <property type="entry name" value="NreC/VraR/RcsB-like_REC"/>
</dbReference>
<dbReference type="Gene3D" id="1.10.10.10">
    <property type="entry name" value="Winged helix-like DNA-binding domain superfamily/Winged helix DNA-binding domain"/>
    <property type="match status" value="1"/>
</dbReference>
<dbReference type="PANTHER" id="PTHR45566">
    <property type="entry name" value="HTH-TYPE TRANSCRIPTIONAL REGULATOR YHJB-RELATED"/>
    <property type="match status" value="1"/>
</dbReference>
<accession>N0BG54</accession>
<protein>
    <submittedName>
        <fullName evidence="5">LuxR family transcriptional regulator</fullName>
    </submittedName>
</protein>
<dbReference type="eggNOG" id="COG2197">
    <property type="taxonomic scope" value="Bacteria"/>
</dbReference>